<dbReference type="Proteomes" id="UP000001064">
    <property type="component" value="Unassembled WGS sequence"/>
</dbReference>
<dbReference type="EMBL" id="GL871164">
    <property type="protein sequence ID" value="EGC32967.1"/>
    <property type="molecule type" value="Genomic_DNA"/>
</dbReference>
<evidence type="ECO:0000313" key="3">
    <source>
        <dbReference type="Proteomes" id="UP000001064"/>
    </source>
</evidence>
<dbReference type="GeneID" id="10507895"/>
<sequence length="1204" mass="142209">MFSKNSQNVTVKSSIQKKYQNETGVKYRFDRNQYAESILLPQITYNNNCNNEKYFKDIIKKEIKPILLSLSFLIKNYKEKQQQQPDDQLILYSEINSLNNLTKKCSELFNNLINQYNNEYLIIKSMFKYIVCKSLFKKTTLYNKDSFSKLKPHSNINFPSDWSSIEFKQNSDYHFILPLNCFLYFIEKLDLSNNFTELLIINYKSDSNNNNHDNNSTLILVNPFDQFIKSIKIKTSTNGINIGLMNTLFSLIFTNNNNSEIINNINNKVIILEFFIDSILNDGIDIIKSTPNIKSFQFQFTISYLNTLVELSDITISTPNPTITDKLIFFLESFYNIIFIKWEKKIFELYPLKLFHSRLFKLHTILNNNKFQNGLIGILNFSLYSLVNKDQNNNTDNNTDNNYQIEEINTETKDINNNFKIFNYYNFLHYFNNNDSNKDIYYLYGKILIILRRYLDNLQKDISLENLKQIKQPLNLIISIPFHLNKIKLLNNQIENYFMIWFQELLPIAIKVFDSNYTISTSSSTSSTLFLEEIKNLIYIMIYISKFYKTKLNLLNYNQVSTYLVHWFLSSSLPNLSTQFLRDLNHQIVDIGSDIIQQIKETDKSSSPQSIQSLLNKSLNQLTLNINQQQHAQAQENEETNEQKPTQEEPITADSTENELKILENLKLISFLDLPLLLNRVLKSILKNKGQSKFFIELLFNKLYISTESIFDSILELFLPNNEMVGGATLFSNDSTIFNFKSFFNFILNHIDNNNINSNNSIDNNIIIYSYLNYLKNLNIIFVKFITPFLKTFKKNSDEPNQLHLFFEILTIYLNQLSNIHPTTLNNNPINNEVNNQKLLLRDFFLDFLETINYQFINNKHTQNSPIFLELFYNLIENLINYLNNNNNNNIIDLETILKNIKFFNLDWKLQFRIYNLLNSSIDNDNNLFSNLSLNKLLSLESIWDNNDSNSINNKVIELFQISNLFEICFVSENYLNQIIKSLLVNNDKSNNILFTKNKYKFKKLILIYLVNKLPNSPSYYYKYLINNILPVLIKNNLIDTQIEPKENDSQEKSMFLYQLLKNFLKFNSFTINQDQELNSIIQIIYFLKQISILYQDLFINDNESKNFGQEELLYNLKIILKSIKILLTFNYFKQFELFFIISLSLINIYENKKEENKEKTKILMENCRNTLTRALNLLKDKKLENEDNQIINDKLNTLLNKLK</sequence>
<feature type="region of interest" description="Disordered" evidence="1">
    <location>
        <begin position="630"/>
        <end position="654"/>
    </location>
</feature>
<name>F0ZSU2_DICPU</name>
<dbReference type="AlphaFoldDB" id="F0ZSU2"/>
<dbReference type="RefSeq" id="XP_003290485.1">
    <property type="nucleotide sequence ID" value="XM_003290437.1"/>
</dbReference>
<evidence type="ECO:0000256" key="1">
    <source>
        <dbReference type="SAM" id="MobiDB-lite"/>
    </source>
</evidence>
<protein>
    <submittedName>
        <fullName evidence="2">Uncharacterized protein</fullName>
    </submittedName>
</protein>
<organism evidence="2 3">
    <name type="scientific">Dictyostelium purpureum</name>
    <name type="common">Slime mold</name>
    <dbReference type="NCBI Taxonomy" id="5786"/>
    <lineage>
        <taxon>Eukaryota</taxon>
        <taxon>Amoebozoa</taxon>
        <taxon>Evosea</taxon>
        <taxon>Eumycetozoa</taxon>
        <taxon>Dictyostelia</taxon>
        <taxon>Dictyosteliales</taxon>
        <taxon>Dictyosteliaceae</taxon>
        <taxon>Dictyostelium</taxon>
    </lineage>
</organism>
<dbReference type="KEGG" id="dpp:DICPUDRAFT_98705"/>
<dbReference type="InParanoid" id="F0ZSU2"/>
<dbReference type="PANTHER" id="PTHR14596:SF72">
    <property type="entry name" value="ZINC FINGER PROTEIN MSN2-RELATED"/>
    <property type="match status" value="1"/>
</dbReference>
<reference evidence="3" key="1">
    <citation type="journal article" date="2011" name="Genome Biol.">
        <title>Comparative genomics of the social amoebae Dictyostelium discoideum and Dictyostelium purpureum.</title>
        <authorList>
            <consortium name="US DOE Joint Genome Institute (JGI-PGF)"/>
            <person name="Sucgang R."/>
            <person name="Kuo A."/>
            <person name="Tian X."/>
            <person name="Salerno W."/>
            <person name="Parikh A."/>
            <person name="Feasley C.L."/>
            <person name="Dalin E."/>
            <person name="Tu H."/>
            <person name="Huang E."/>
            <person name="Barry K."/>
            <person name="Lindquist E."/>
            <person name="Shapiro H."/>
            <person name="Bruce D."/>
            <person name="Schmutz J."/>
            <person name="Salamov A."/>
            <person name="Fey P."/>
            <person name="Gaudet P."/>
            <person name="Anjard C."/>
            <person name="Babu M.M."/>
            <person name="Basu S."/>
            <person name="Bushmanova Y."/>
            <person name="van der Wel H."/>
            <person name="Katoh-Kurasawa M."/>
            <person name="Dinh C."/>
            <person name="Coutinho P.M."/>
            <person name="Saito T."/>
            <person name="Elias M."/>
            <person name="Schaap P."/>
            <person name="Kay R.R."/>
            <person name="Henrissat B."/>
            <person name="Eichinger L."/>
            <person name="Rivero F."/>
            <person name="Putnam N.H."/>
            <person name="West C.M."/>
            <person name="Loomis W.F."/>
            <person name="Chisholm R.L."/>
            <person name="Shaulsky G."/>
            <person name="Strassmann J.E."/>
            <person name="Queller D.C."/>
            <person name="Kuspa A."/>
            <person name="Grigoriev I.V."/>
        </authorList>
    </citation>
    <scope>NUCLEOTIDE SEQUENCE [LARGE SCALE GENOMIC DNA]</scope>
    <source>
        <strain evidence="3">QSDP1</strain>
    </source>
</reference>
<proteinExistence type="predicted"/>
<keyword evidence="3" id="KW-1185">Reference proteome</keyword>
<dbReference type="OMA" id="THTIASM"/>
<dbReference type="PANTHER" id="PTHR14596">
    <property type="entry name" value="ZINC FINGER PROTEIN"/>
    <property type="match status" value="1"/>
</dbReference>
<evidence type="ECO:0000313" key="2">
    <source>
        <dbReference type="EMBL" id="EGC32967.1"/>
    </source>
</evidence>
<dbReference type="FunCoup" id="F0ZSU2">
    <property type="interactions" value="106"/>
</dbReference>
<dbReference type="VEuPathDB" id="AmoebaDB:DICPUDRAFT_98705"/>
<dbReference type="OrthoDB" id="10689449at2759"/>
<dbReference type="eggNOG" id="ENOG502R9SF">
    <property type="taxonomic scope" value="Eukaryota"/>
</dbReference>
<accession>F0ZSU2</accession>
<gene>
    <name evidence="2" type="ORF">DICPUDRAFT_98705</name>
</gene>